<dbReference type="EMBL" id="JAJEQF010000033">
    <property type="protein sequence ID" value="MCC2168339.1"/>
    <property type="molecule type" value="Genomic_DNA"/>
</dbReference>
<accession>A0AAE3AYP2</accession>
<dbReference type="AlphaFoldDB" id="A0AAE3AYP2"/>
<keyword evidence="2" id="KW-1185">Reference proteome</keyword>
<evidence type="ECO:0000313" key="2">
    <source>
        <dbReference type="Proteomes" id="UP001199355"/>
    </source>
</evidence>
<sequence>MDSGMNSIESMYLNYSGLLKEFSEDVIRSRYAFLYKECMEFLKSQKLESEVRLDEVLLMHAVLDYFSDVSRLKKFHHIHHINETKVIAYETFWLLRRKPLQVVTQRQDDFLAFINEKFVFSRLAAFLVGNRKDQVLREQDKKAFMNYLDTLYYFLKYRQYDPKMLELMLLGFRAGEIWGRQ</sequence>
<proteinExistence type="predicted"/>
<name>A0AAE3AYP2_9FIRM</name>
<dbReference type="Proteomes" id="UP001199355">
    <property type="component" value="Unassembled WGS sequence"/>
</dbReference>
<dbReference type="RefSeq" id="WP_308728618.1">
    <property type="nucleotide sequence ID" value="NZ_JAJEQF010000033.1"/>
</dbReference>
<gene>
    <name evidence="1" type="ORF">LKD45_11685</name>
</gene>
<protein>
    <submittedName>
        <fullName evidence="1">Uncharacterized protein</fullName>
    </submittedName>
</protein>
<evidence type="ECO:0000313" key="1">
    <source>
        <dbReference type="EMBL" id="MCC2168339.1"/>
    </source>
</evidence>
<comment type="caution">
    <text evidence="1">The sequence shown here is derived from an EMBL/GenBank/DDBJ whole genome shotgun (WGS) entry which is preliminary data.</text>
</comment>
<organism evidence="1 2">
    <name type="scientific">Gallintestinimicrobium propionicum</name>
    <dbReference type="NCBI Taxonomy" id="2981770"/>
    <lineage>
        <taxon>Bacteria</taxon>
        <taxon>Bacillati</taxon>
        <taxon>Bacillota</taxon>
        <taxon>Clostridia</taxon>
        <taxon>Lachnospirales</taxon>
        <taxon>Lachnospiraceae</taxon>
        <taxon>Gallintestinimicrobium</taxon>
    </lineage>
</organism>
<reference evidence="1 2" key="1">
    <citation type="submission" date="2021-10" db="EMBL/GenBank/DDBJ databases">
        <title>Anaerobic single-cell dispensing facilitates the cultivation of human gut bacteria.</title>
        <authorList>
            <person name="Afrizal A."/>
        </authorList>
    </citation>
    <scope>NUCLEOTIDE SEQUENCE [LARGE SCALE GENOMIC DNA]</scope>
    <source>
        <strain evidence="1 2">CLA-AA-H244</strain>
    </source>
</reference>